<dbReference type="Proteomes" id="UP000629098">
    <property type="component" value="Unassembled WGS sequence"/>
</dbReference>
<evidence type="ECO:0000313" key="2">
    <source>
        <dbReference type="EMBL" id="MBD2772566.1"/>
    </source>
</evidence>
<accession>A0A8J6XKL4</accession>
<reference evidence="2" key="1">
    <citation type="submission" date="2020-09" db="EMBL/GenBank/DDBJ databases">
        <title>Iningainema tapete sp. nov. (Scytonemataceae, Cyanobacteria) from greenhouses in central Florida (USA) produces two types of nodularin with biosynthetic potential for microcystin-LR and anabaenopeptins.</title>
        <authorList>
            <person name="Berthold D.E."/>
            <person name="Lefler F.W."/>
            <person name="Huang I.-S."/>
            <person name="Abdulla H."/>
            <person name="Zimba P.V."/>
            <person name="Laughinghouse H.D. IV."/>
        </authorList>
    </citation>
    <scope>NUCLEOTIDE SEQUENCE</scope>
    <source>
        <strain evidence="2">BLCCT55</strain>
    </source>
</reference>
<dbReference type="AlphaFoldDB" id="A0A8J6XKL4"/>
<dbReference type="EMBL" id="JACXAE010000040">
    <property type="protein sequence ID" value="MBD2772566.1"/>
    <property type="molecule type" value="Genomic_DNA"/>
</dbReference>
<organism evidence="2 3">
    <name type="scientific">Iningainema tapete BLCC-T55</name>
    <dbReference type="NCBI Taxonomy" id="2748662"/>
    <lineage>
        <taxon>Bacteria</taxon>
        <taxon>Bacillati</taxon>
        <taxon>Cyanobacteriota</taxon>
        <taxon>Cyanophyceae</taxon>
        <taxon>Nostocales</taxon>
        <taxon>Scytonemataceae</taxon>
        <taxon>Iningainema tapete</taxon>
    </lineage>
</organism>
<feature type="compositionally biased region" description="Basic residues" evidence="1">
    <location>
        <begin position="1"/>
        <end position="15"/>
    </location>
</feature>
<protein>
    <submittedName>
        <fullName evidence="2">Uncharacterized protein</fullName>
    </submittedName>
</protein>
<gene>
    <name evidence="2" type="ORF">ICL16_10885</name>
</gene>
<evidence type="ECO:0000256" key="1">
    <source>
        <dbReference type="SAM" id="MobiDB-lite"/>
    </source>
</evidence>
<dbReference type="RefSeq" id="WP_190827275.1">
    <property type="nucleotide sequence ID" value="NZ_CAWPPI010000040.1"/>
</dbReference>
<sequence length="56" mass="6454">MPKRVTKQKSSKLKHQTTTSIPPVTTSSEEKPDLGTLIIINQIETEWDYKHSCGRW</sequence>
<keyword evidence="3" id="KW-1185">Reference proteome</keyword>
<feature type="compositionally biased region" description="Low complexity" evidence="1">
    <location>
        <begin position="17"/>
        <end position="27"/>
    </location>
</feature>
<comment type="caution">
    <text evidence="2">The sequence shown here is derived from an EMBL/GenBank/DDBJ whole genome shotgun (WGS) entry which is preliminary data.</text>
</comment>
<proteinExistence type="predicted"/>
<feature type="region of interest" description="Disordered" evidence="1">
    <location>
        <begin position="1"/>
        <end position="30"/>
    </location>
</feature>
<evidence type="ECO:0000313" key="3">
    <source>
        <dbReference type="Proteomes" id="UP000629098"/>
    </source>
</evidence>
<name>A0A8J6XKL4_9CYAN</name>